<keyword evidence="1" id="KW-0812">Transmembrane</keyword>
<feature type="transmembrane region" description="Helical" evidence="1">
    <location>
        <begin position="27"/>
        <end position="45"/>
    </location>
</feature>
<dbReference type="EMBL" id="BQXS01006338">
    <property type="protein sequence ID" value="GKT19327.1"/>
    <property type="molecule type" value="Genomic_DNA"/>
</dbReference>
<sequence>MISVLFGLILTLEPVNVTGLRRGWEQFFATLIAAASVALTLYVCLKVNWRQISPVALFTAIYMTQYIQLDAAGNPSVLLTFRLRVIALGFGVFTAV</sequence>
<protein>
    <submittedName>
        <fullName evidence="2">Uncharacterized protein</fullName>
    </submittedName>
</protein>
<organism evidence="2 3">
    <name type="scientific">Aduncisulcus paluster</name>
    <dbReference type="NCBI Taxonomy" id="2918883"/>
    <lineage>
        <taxon>Eukaryota</taxon>
        <taxon>Metamonada</taxon>
        <taxon>Carpediemonas-like organisms</taxon>
        <taxon>Aduncisulcus</taxon>
    </lineage>
</organism>
<evidence type="ECO:0000313" key="2">
    <source>
        <dbReference type="EMBL" id="GKT19327.1"/>
    </source>
</evidence>
<comment type="caution">
    <text evidence="2">The sequence shown here is derived from an EMBL/GenBank/DDBJ whole genome shotgun (WGS) entry which is preliminary data.</text>
</comment>
<evidence type="ECO:0000256" key="1">
    <source>
        <dbReference type="SAM" id="Phobius"/>
    </source>
</evidence>
<keyword evidence="1" id="KW-1133">Transmembrane helix</keyword>
<keyword evidence="1" id="KW-0472">Membrane</keyword>
<evidence type="ECO:0000313" key="3">
    <source>
        <dbReference type="Proteomes" id="UP001057375"/>
    </source>
</evidence>
<name>A0ABQ5JVT9_9EUKA</name>
<reference evidence="2" key="1">
    <citation type="submission" date="2022-03" db="EMBL/GenBank/DDBJ databases">
        <title>Draft genome sequence of Aduncisulcus paluster, a free-living microaerophilic Fornicata.</title>
        <authorList>
            <person name="Yuyama I."/>
            <person name="Kume K."/>
            <person name="Tamura T."/>
            <person name="Inagaki Y."/>
            <person name="Hashimoto T."/>
        </authorList>
    </citation>
    <scope>NUCLEOTIDE SEQUENCE</scope>
    <source>
        <strain evidence="2">NY0171</strain>
    </source>
</reference>
<dbReference type="Proteomes" id="UP001057375">
    <property type="component" value="Unassembled WGS sequence"/>
</dbReference>
<feature type="non-terminal residue" evidence="2">
    <location>
        <position position="96"/>
    </location>
</feature>
<accession>A0ABQ5JVT9</accession>
<gene>
    <name evidence="2" type="ORF">ADUPG1_004314</name>
</gene>
<proteinExistence type="predicted"/>
<keyword evidence="3" id="KW-1185">Reference proteome</keyword>